<dbReference type="HAMAP" id="MF_00245">
    <property type="entry name" value="UPF0122"/>
    <property type="match status" value="1"/>
</dbReference>
<organism evidence="5 6">
    <name type="scientific">Thermanaeromonas toyohensis ToBE</name>
    <dbReference type="NCBI Taxonomy" id="698762"/>
    <lineage>
        <taxon>Bacteria</taxon>
        <taxon>Bacillati</taxon>
        <taxon>Bacillota</taxon>
        <taxon>Clostridia</taxon>
        <taxon>Neomoorellales</taxon>
        <taxon>Neomoorellaceae</taxon>
        <taxon>Thermanaeromonas</taxon>
    </lineage>
</organism>
<comment type="similarity">
    <text evidence="1 3">Belongs to the UPF0122 family.</text>
</comment>
<evidence type="ECO:0000256" key="1">
    <source>
        <dbReference type="ARBA" id="ARBA00008720"/>
    </source>
</evidence>
<evidence type="ECO:0000256" key="3">
    <source>
        <dbReference type="HAMAP-Rule" id="MF_00245"/>
    </source>
</evidence>
<dbReference type="PANTHER" id="PTHR40083">
    <property type="entry name" value="UPF0122 PROTEIN CBO2450/CLC_2298"/>
    <property type="match status" value="1"/>
</dbReference>
<evidence type="ECO:0000256" key="2">
    <source>
        <dbReference type="ARBA" id="ARBA00024764"/>
    </source>
</evidence>
<dbReference type="EMBL" id="LT838272">
    <property type="protein sequence ID" value="SMB95318.1"/>
    <property type="molecule type" value="Genomic_DNA"/>
</dbReference>
<dbReference type="STRING" id="698762.SAMN00808754_1210"/>
<dbReference type="OrthoDB" id="6392at2"/>
<dbReference type="InterPro" id="IPR054831">
    <property type="entry name" value="UPF0122_fam_protein"/>
</dbReference>
<evidence type="ECO:0000256" key="4">
    <source>
        <dbReference type="SAM" id="Coils"/>
    </source>
</evidence>
<feature type="coiled-coil region" evidence="4">
    <location>
        <begin position="51"/>
        <end position="98"/>
    </location>
</feature>
<proteinExistence type="inferred from homology"/>
<dbReference type="InterPro" id="IPR007394">
    <property type="entry name" value="UPF0122"/>
</dbReference>
<dbReference type="SUPFAM" id="SSF88659">
    <property type="entry name" value="Sigma3 and sigma4 domains of RNA polymerase sigma factors"/>
    <property type="match status" value="1"/>
</dbReference>
<accession>A0A1W1VPN5</accession>
<protein>
    <recommendedName>
        <fullName evidence="3">UPF0122 protein SAMN00808754_1210</fullName>
    </recommendedName>
</protein>
<dbReference type="Proteomes" id="UP000192569">
    <property type="component" value="Chromosome I"/>
</dbReference>
<name>A0A1W1VPN5_9FIRM</name>
<comment type="function">
    <text evidence="2 3">Might take part in the signal recognition particle (SRP) pathway. This is inferred from the conservation of its genetic proximity to ftsY/ffh. May be a regulatory protein.</text>
</comment>
<dbReference type="AlphaFoldDB" id="A0A1W1VPN5"/>
<keyword evidence="4" id="KW-0175">Coiled coil</keyword>
<dbReference type="NCBIfam" id="NF045758">
    <property type="entry name" value="YlxM"/>
    <property type="match status" value="1"/>
</dbReference>
<evidence type="ECO:0000313" key="6">
    <source>
        <dbReference type="Proteomes" id="UP000192569"/>
    </source>
</evidence>
<dbReference type="Gene3D" id="1.10.10.10">
    <property type="entry name" value="Winged helix-like DNA-binding domain superfamily/Winged helix DNA-binding domain"/>
    <property type="match status" value="1"/>
</dbReference>
<dbReference type="Pfam" id="PF04297">
    <property type="entry name" value="UPF0122"/>
    <property type="match status" value="1"/>
</dbReference>
<evidence type="ECO:0000313" key="5">
    <source>
        <dbReference type="EMBL" id="SMB95318.1"/>
    </source>
</evidence>
<dbReference type="RefSeq" id="WP_084664794.1">
    <property type="nucleotide sequence ID" value="NZ_LT838272.1"/>
</dbReference>
<dbReference type="InterPro" id="IPR013324">
    <property type="entry name" value="RNA_pol_sigma_r3/r4-like"/>
</dbReference>
<reference evidence="5 6" key="1">
    <citation type="submission" date="2017-04" db="EMBL/GenBank/DDBJ databases">
        <authorList>
            <person name="Afonso C.L."/>
            <person name="Miller P.J."/>
            <person name="Scott M.A."/>
            <person name="Spackman E."/>
            <person name="Goraichik I."/>
            <person name="Dimitrov K.M."/>
            <person name="Suarez D.L."/>
            <person name="Swayne D.E."/>
        </authorList>
    </citation>
    <scope>NUCLEOTIDE SEQUENCE [LARGE SCALE GENOMIC DNA]</scope>
    <source>
        <strain evidence="5 6">ToBE</strain>
    </source>
</reference>
<dbReference type="InterPro" id="IPR036388">
    <property type="entry name" value="WH-like_DNA-bd_sf"/>
</dbReference>
<dbReference type="PANTHER" id="PTHR40083:SF1">
    <property type="entry name" value="UPF0122 PROTEIN YLXM"/>
    <property type="match status" value="1"/>
</dbReference>
<sequence>MGNALDRMTRIGRLYDFYGPLLTPKQRQWLELHYHHDLSLGEIAAECRVSRQAVHDGLQRAEKALEDYEARLGYLERYLREREKLEEIRRELHNFRQKGSWENFDKALELLDQLLGWPAGGGTQEQGEGS</sequence>
<keyword evidence="6" id="KW-1185">Reference proteome</keyword>
<gene>
    <name evidence="5" type="ORF">SAMN00808754_1210</name>
</gene>